<dbReference type="AlphaFoldDB" id="A0A2H4SW36"/>
<dbReference type="CDD" id="cd03788">
    <property type="entry name" value="GT20_TPS"/>
    <property type="match status" value="1"/>
</dbReference>
<feature type="compositionally biased region" description="Basic and acidic residues" evidence="1">
    <location>
        <begin position="12"/>
        <end position="25"/>
    </location>
</feature>
<reference evidence="2 3" key="1">
    <citation type="journal article" date="2017" name="BMC Genomics">
        <title>Chromosome level assembly and secondary metabolite potential of the parasitic fungus Cordyceps militaris.</title>
        <authorList>
            <person name="Kramer G.J."/>
            <person name="Nodwell J.R."/>
        </authorList>
    </citation>
    <scope>NUCLEOTIDE SEQUENCE [LARGE SCALE GENOMIC DNA]</scope>
    <source>
        <strain evidence="2 3">ATCC 34164</strain>
    </source>
</reference>
<dbReference type="OrthoDB" id="755951at2759"/>
<evidence type="ECO:0000313" key="3">
    <source>
        <dbReference type="Proteomes" id="UP000323067"/>
    </source>
</evidence>
<proteinExistence type="predicted"/>
<dbReference type="GO" id="GO:0005946">
    <property type="term" value="C:alpha,alpha-trehalose-phosphate synthase complex (UDP-forming)"/>
    <property type="evidence" value="ECO:0007669"/>
    <property type="project" value="TreeGrafter"/>
</dbReference>
<dbReference type="SUPFAM" id="SSF53756">
    <property type="entry name" value="UDP-Glycosyltransferase/glycogen phosphorylase"/>
    <property type="match status" value="1"/>
</dbReference>
<dbReference type="PANTHER" id="PTHR10788">
    <property type="entry name" value="TREHALOSE-6-PHOSPHATE SYNTHASE"/>
    <property type="match status" value="1"/>
</dbReference>
<dbReference type="InterPro" id="IPR001830">
    <property type="entry name" value="Glyco_trans_20"/>
</dbReference>
<dbReference type="GO" id="GO:0004805">
    <property type="term" value="F:trehalose-phosphatase activity"/>
    <property type="evidence" value="ECO:0007669"/>
    <property type="project" value="TreeGrafter"/>
</dbReference>
<dbReference type="Proteomes" id="UP000323067">
    <property type="component" value="Chromosome i"/>
</dbReference>
<sequence length="602" mass="67197">MSARTASIRPDLPQKRESEALARWRSDAQNVPVTPAFGHEKQSLHAKPGSETTGHDYFGQNPPPLQGNVISVTFTLPRILYKAGKLEWDTENRFWRSGHLDCLLHLAQAPLRQTVIAWTGEINHLDEKLSHSPAEPSSTSIAPGGHAEEKEDSNIDGAVIVTTEEQKRLETDLYQTCERIVPVWLYLSTERKEDGIELKNQSRWREYAEHDLYPLFHYKQREPTGGGDERLRWNDYHQANEAFADKICATYKPGDVVMVHDFYLMLVPRMVRQRLPSARIAFILQTPFPTSEFARCLHRRQELLEGVLGADVVVFQASLYAEHFANSCARILETQGGPEQIVHDGRCTQLVHIPTGINIQHISQHAFNPTVDDLCKEVQDSFSGKKIILGHDPMNSLSGLDKKLQAYERFLHNHPEWQDKVVLVQLTSPALLEVGGTEEADFASRVNLLVGAINARYGSLGHTPVQLSPLPPQQDAYLALLRQSDVALITSVRQGISTTALEYAVCQRDARGTLVLSEFSGTAGALSAAVVINPWDVAAVADEIHKALTATREDKVVSHAALFRQVQDMAVERWARKLFGVLESIPLGDSHGDNPSPIIEEQ</sequence>
<dbReference type="GO" id="GO:0034605">
    <property type="term" value="P:cellular response to heat"/>
    <property type="evidence" value="ECO:0007669"/>
    <property type="project" value="TreeGrafter"/>
</dbReference>
<evidence type="ECO:0000256" key="1">
    <source>
        <dbReference type="SAM" id="MobiDB-lite"/>
    </source>
</evidence>
<dbReference type="GO" id="GO:0005992">
    <property type="term" value="P:trehalose biosynthetic process"/>
    <property type="evidence" value="ECO:0007669"/>
    <property type="project" value="InterPro"/>
</dbReference>
<organism evidence="2 3">
    <name type="scientific">Cordyceps militaris</name>
    <name type="common">Caterpillar fungus</name>
    <name type="synonym">Clavaria militaris</name>
    <dbReference type="NCBI Taxonomy" id="73501"/>
    <lineage>
        <taxon>Eukaryota</taxon>
        <taxon>Fungi</taxon>
        <taxon>Dikarya</taxon>
        <taxon>Ascomycota</taxon>
        <taxon>Pezizomycotina</taxon>
        <taxon>Sordariomycetes</taxon>
        <taxon>Hypocreomycetidae</taxon>
        <taxon>Hypocreales</taxon>
        <taxon>Cordycipitaceae</taxon>
        <taxon>Cordyceps</taxon>
    </lineage>
</organism>
<gene>
    <name evidence="2" type="ORF">A9K55_000364</name>
</gene>
<keyword evidence="2" id="KW-0808">Transferase</keyword>
<dbReference type="Pfam" id="PF00982">
    <property type="entry name" value="Glyco_transf_20"/>
    <property type="match status" value="1"/>
</dbReference>
<dbReference type="VEuPathDB" id="FungiDB:CCM_09241"/>
<dbReference type="VEuPathDB" id="FungiDB:A9K55_000364"/>
<dbReference type="PANTHER" id="PTHR10788:SF123">
    <property type="entry name" value="TREHALOSE-PHOSPHATASE"/>
    <property type="match status" value="1"/>
</dbReference>
<accession>A0A2H4SW36</accession>
<protein>
    <submittedName>
        <fullName evidence="2">Glycosyltransferase family 20</fullName>
    </submittedName>
</protein>
<dbReference type="GO" id="GO:0031505">
    <property type="term" value="P:fungal-type cell wall organization"/>
    <property type="evidence" value="ECO:0007669"/>
    <property type="project" value="TreeGrafter"/>
</dbReference>
<dbReference type="EMBL" id="CP023328">
    <property type="protein sequence ID" value="ATY67309.1"/>
    <property type="molecule type" value="Genomic_DNA"/>
</dbReference>
<dbReference type="GO" id="GO:0003825">
    <property type="term" value="F:alpha,alpha-trehalose-phosphate synthase (UDP-forming) activity"/>
    <property type="evidence" value="ECO:0007669"/>
    <property type="project" value="TreeGrafter"/>
</dbReference>
<evidence type="ECO:0000313" key="2">
    <source>
        <dbReference type="EMBL" id="ATY67309.1"/>
    </source>
</evidence>
<name>A0A2H4SW36_CORMI</name>
<dbReference type="Gene3D" id="3.40.50.2000">
    <property type="entry name" value="Glycogen Phosphorylase B"/>
    <property type="match status" value="2"/>
</dbReference>
<dbReference type="GO" id="GO:0005829">
    <property type="term" value="C:cytosol"/>
    <property type="evidence" value="ECO:0007669"/>
    <property type="project" value="TreeGrafter"/>
</dbReference>
<feature type="region of interest" description="Disordered" evidence="1">
    <location>
        <begin position="127"/>
        <end position="154"/>
    </location>
</feature>
<feature type="region of interest" description="Disordered" evidence="1">
    <location>
        <begin position="1"/>
        <end position="25"/>
    </location>
</feature>